<dbReference type="Proteomes" id="UP001595923">
    <property type="component" value="Unassembled WGS sequence"/>
</dbReference>
<evidence type="ECO:0000313" key="3">
    <source>
        <dbReference type="Proteomes" id="UP001595923"/>
    </source>
</evidence>
<protein>
    <submittedName>
        <fullName evidence="2">DUF397 domain-containing protein</fullName>
    </submittedName>
</protein>
<dbReference type="Pfam" id="PF04149">
    <property type="entry name" value="DUF397"/>
    <property type="match status" value="1"/>
</dbReference>
<dbReference type="InterPro" id="IPR007278">
    <property type="entry name" value="DUF397"/>
</dbReference>
<feature type="domain" description="DUF397" evidence="1">
    <location>
        <begin position="7"/>
        <end position="57"/>
    </location>
</feature>
<accession>A0ABV9E3W4</accession>
<evidence type="ECO:0000259" key="1">
    <source>
        <dbReference type="Pfam" id="PF04149"/>
    </source>
</evidence>
<name>A0ABV9E3W4_9ACTN</name>
<evidence type="ECO:0000313" key="2">
    <source>
        <dbReference type="EMBL" id="MFC4564713.1"/>
    </source>
</evidence>
<proteinExistence type="predicted"/>
<gene>
    <name evidence="2" type="ORF">ACFO4E_22880</name>
</gene>
<dbReference type="EMBL" id="JBHSFQ010000027">
    <property type="protein sequence ID" value="MFC4564713.1"/>
    <property type="molecule type" value="Genomic_DNA"/>
</dbReference>
<sequence length="60" mass="6470">MNIIASTWHKASYSKVDTCVEAAYTSAGGAAIRDTQHRALATLEFSAAEWRALLSDIDAL</sequence>
<reference evidence="3" key="1">
    <citation type="journal article" date="2019" name="Int. J. Syst. Evol. Microbiol.">
        <title>The Global Catalogue of Microorganisms (GCM) 10K type strain sequencing project: providing services to taxonomists for standard genome sequencing and annotation.</title>
        <authorList>
            <consortium name="The Broad Institute Genomics Platform"/>
            <consortium name="The Broad Institute Genome Sequencing Center for Infectious Disease"/>
            <person name="Wu L."/>
            <person name="Ma J."/>
        </authorList>
    </citation>
    <scope>NUCLEOTIDE SEQUENCE [LARGE SCALE GENOMIC DNA]</scope>
    <source>
        <strain evidence="3">XZYJ18</strain>
    </source>
</reference>
<dbReference type="RefSeq" id="WP_378578086.1">
    <property type="nucleotide sequence ID" value="NZ_JBHSFQ010000027.1"/>
</dbReference>
<comment type="caution">
    <text evidence="2">The sequence shown here is derived from an EMBL/GenBank/DDBJ whole genome shotgun (WGS) entry which is preliminary data.</text>
</comment>
<keyword evidence="3" id="KW-1185">Reference proteome</keyword>
<organism evidence="2 3">
    <name type="scientific">Nocardiopsis mangrovi</name>
    <dbReference type="NCBI Taxonomy" id="1179818"/>
    <lineage>
        <taxon>Bacteria</taxon>
        <taxon>Bacillati</taxon>
        <taxon>Actinomycetota</taxon>
        <taxon>Actinomycetes</taxon>
        <taxon>Streptosporangiales</taxon>
        <taxon>Nocardiopsidaceae</taxon>
        <taxon>Nocardiopsis</taxon>
    </lineage>
</organism>